<reference evidence="7 8" key="1">
    <citation type="journal article" date="2019" name="bioRxiv">
        <title>Bacteria contribute to plant secondary compound degradation in a generalist herbivore system.</title>
        <authorList>
            <person name="Francoeur C.B."/>
            <person name="Khadempour L."/>
            <person name="Moreira-Soto R.D."/>
            <person name="Gotting K."/>
            <person name="Book A.J."/>
            <person name="Pinto-Tomas A.A."/>
            <person name="Keefover-Ring K."/>
            <person name="Currie C.R."/>
        </authorList>
    </citation>
    <scope>NUCLEOTIDE SEQUENCE [LARGE SCALE GENOMIC DNA]</scope>
    <source>
        <strain evidence="7">Acro-835</strain>
    </source>
</reference>
<feature type="domain" description="Fimbrial-type adhesion" evidence="5">
    <location>
        <begin position="180"/>
        <end position="320"/>
    </location>
</feature>
<evidence type="ECO:0000259" key="5">
    <source>
        <dbReference type="Pfam" id="PF00419"/>
    </source>
</evidence>
<sequence length="321" mass="34063">MILSIRVNAMKQKIIYISSLLFFISLIPEDAMAACTRNAGPGTRNISFGSITLQRDSPVGSVIARTTANSQGLATWTCTTTWSYRGRINNFPTISSYGNNVYNTNINGVGIRIKHGDQVNGPYPFAKSLAWGKWTSTGIITAELIKTKTGAVGSGALTNGRLVTTLADNVELFYINLTGTNRIIPLACSVTNSSIIVPMKRVLSSEFTGIGSTAASTTFSIPLDCDVNTRVNITLDGIADSSARPGVIALTTSSTDTVASGVGLQVLHKSRPVSLGTVLPIGTISTSGKYTIPLEARYYQTATRVRGGLANATANFTMTYN</sequence>
<proteinExistence type="inferred from homology"/>
<dbReference type="EMBL" id="VWXF01000004">
    <property type="protein sequence ID" value="NIF22322.1"/>
    <property type="molecule type" value="Genomic_DNA"/>
</dbReference>
<name>A0ABX0RD51_9GAMM</name>
<keyword evidence="8" id="KW-1185">Reference proteome</keyword>
<comment type="similarity">
    <text evidence="2">Belongs to the fimbrial protein family.</text>
</comment>
<dbReference type="InterPro" id="IPR036937">
    <property type="entry name" value="Adhesion_dom_fimbrial_sf"/>
</dbReference>
<evidence type="ECO:0000259" key="6">
    <source>
        <dbReference type="Pfam" id="PF22003"/>
    </source>
</evidence>
<dbReference type="Gene3D" id="2.60.40.3310">
    <property type="match status" value="1"/>
</dbReference>
<dbReference type="Pfam" id="PF22003">
    <property type="entry name" value="MrkDrd"/>
    <property type="match status" value="1"/>
</dbReference>
<keyword evidence="3" id="KW-0732">Signal</keyword>
<evidence type="ECO:0000313" key="7">
    <source>
        <dbReference type="EMBL" id="NIF22322.1"/>
    </source>
</evidence>
<accession>A0ABX0RD51</accession>
<comment type="caution">
    <text evidence="7">The sequence shown here is derived from an EMBL/GenBank/DDBJ whole genome shotgun (WGS) entry which is preliminary data.</text>
</comment>
<dbReference type="PANTHER" id="PTHR33420">
    <property type="entry name" value="FIMBRIAL SUBUNIT ELFA-RELATED"/>
    <property type="match status" value="1"/>
</dbReference>
<dbReference type="PANTHER" id="PTHR33420:SF12">
    <property type="entry name" value="FIMBRIN-LIKE PROTEIN FIMI-RELATED"/>
    <property type="match status" value="1"/>
</dbReference>
<dbReference type="Gene3D" id="2.60.40.1090">
    <property type="entry name" value="Fimbrial-type adhesion domain"/>
    <property type="match status" value="1"/>
</dbReference>
<evidence type="ECO:0000256" key="1">
    <source>
        <dbReference type="ARBA" id="ARBA00004561"/>
    </source>
</evidence>
<dbReference type="Proteomes" id="UP001515683">
    <property type="component" value="Unassembled WGS sequence"/>
</dbReference>
<evidence type="ECO:0000313" key="8">
    <source>
        <dbReference type="Proteomes" id="UP001515683"/>
    </source>
</evidence>
<feature type="domain" description="MrkD-like receptor binding" evidence="6">
    <location>
        <begin position="46"/>
        <end position="162"/>
    </location>
</feature>
<keyword evidence="4" id="KW-0281">Fimbrium</keyword>
<gene>
    <name evidence="7" type="ORF">F3J40_12025</name>
</gene>
<evidence type="ECO:0000256" key="3">
    <source>
        <dbReference type="ARBA" id="ARBA00022729"/>
    </source>
</evidence>
<dbReference type="InterPro" id="IPR050263">
    <property type="entry name" value="Bact_Fimbrial_Adh_Pro"/>
</dbReference>
<evidence type="ECO:0000256" key="2">
    <source>
        <dbReference type="ARBA" id="ARBA00006671"/>
    </source>
</evidence>
<protein>
    <submittedName>
        <fullName evidence="7">Fimbrial protein</fullName>
    </submittedName>
</protein>
<dbReference type="InterPro" id="IPR054160">
    <property type="entry name" value="MrkD_recept-bd"/>
</dbReference>
<organism evidence="7 8">
    <name type="scientific">Candidatus Pantoea multigeneris</name>
    <dbReference type="NCBI Taxonomy" id="2608357"/>
    <lineage>
        <taxon>Bacteria</taxon>
        <taxon>Pseudomonadati</taxon>
        <taxon>Pseudomonadota</taxon>
        <taxon>Gammaproteobacteria</taxon>
        <taxon>Enterobacterales</taxon>
        <taxon>Erwiniaceae</taxon>
        <taxon>Pantoea</taxon>
    </lineage>
</organism>
<evidence type="ECO:0000256" key="4">
    <source>
        <dbReference type="ARBA" id="ARBA00023263"/>
    </source>
</evidence>
<dbReference type="SUPFAM" id="SSF49401">
    <property type="entry name" value="Bacterial adhesins"/>
    <property type="match status" value="1"/>
</dbReference>
<comment type="subcellular location">
    <subcellularLocation>
        <location evidence="1">Fimbrium</location>
    </subcellularLocation>
</comment>
<dbReference type="InterPro" id="IPR008966">
    <property type="entry name" value="Adhesion_dom_sf"/>
</dbReference>
<dbReference type="InterPro" id="IPR000259">
    <property type="entry name" value="Adhesion_dom_fimbrial"/>
</dbReference>
<dbReference type="Pfam" id="PF00419">
    <property type="entry name" value="Fimbrial"/>
    <property type="match status" value="1"/>
</dbReference>